<dbReference type="Gene3D" id="1.10.357.40">
    <property type="entry name" value="YbiA-like"/>
    <property type="match status" value="1"/>
</dbReference>
<accession>A0A1X7AFD4</accession>
<dbReference type="AlphaFoldDB" id="A0A1X7AFD4"/>
<protein>
    <submittedName>
        <fullName evidence="5">Swarming motility protein YbiA</fullName>
    </submittedName>
</protein>
<dbReference type="Pfam" id="PF08719">
    <property type="entry name" value="NADAR"/>
    <property type="match status" value="1"/>
</dbReference>
<evidence type="ECO:0000256" key="1">
    <source>
        <dbReference type="ARBA" id="ARBA00000022"/>
    </source>
</evidence>
<proteinExistence type="predicted"/>
<sequence length="346" mass="39282">MLRCLLSVPFLKGVLSMPEPVDSRRLRAASSRPRSETARHDQTDSRRGLNDYDVCALSDDFDTSSPNVSRGFPHTLNTRNWHSVKSTRRSPIGQLYFYRPGEYFELTNTRRCPISVDHERFQSVEHYYQCMKLGGPYARLGKALAGTNPTVGNSSDTADAARYGRRHQTQKPRDWKHQCNGYMRKGLAAKFDLYTNPELSLRLLFTAADRSSLILVEASPTDAFWGQGANGHGENKLGLMLMERREALYEEWMQLSPTEKQSFWGAYRTVYSDQPLSYRKMESKLIEFYGPAHGNSEDSSSEDETVLPATKKRRVLKPGGRSAAEASTSYATTSTPLVTRKRRRMV</sequence>
<evidence type="ECO:0000313" key="6">
    <source>
        <dbReference type="Proteomes" id="UP000196573"/>
    </source>
</evidence>
<feature type="compositionally biased region" description="Low complexity" evidence="3">
    <location>
        <begin position="322"/>
        <end position="335"/>
    </location>
</feature>
<feature type="region of interest" description="Disordered" evidence="3">
    <location>
        <begin position="21"/>
        <end position="47"/>
    </location>
</feature>
<evidence type="ECO:0000256" key="3">
    <source>
        <dbReference type="SAM" id="MobiDB-lite"/>
    </source>
</evidence>
<dbReference type="InterPro" id="IPR037238">
    <property type="entry name" value="YbiA-like_sf"/>
</dbReference>
<evidence type="ECO:0000256" key="2">
    <source>
        <dbReference type="ARBA" id="ARBA00000751"/>
    </source>
</evidence>
<feature type="region of interest" description="Disordered" evidence="3">
    <location>
        <begin position="151"/>
        <end position="175"/>
    </location>
</feature>
<feature type="compositionally biased region" description="Basic and acidic residues" evidence="3">
    <location>
        <begin position="33"/>
        <end position="47"/>
    </location>
</feature>
<evidence type="ECO:0000313" key="5">
    <source>
        <dbReference type="EMBL" id="SMA37105.1"/>
    </source>
</evidence>
<dbReference type="CDD" id="cd15457">
    <property type="entry name" value="NADAR"/>
    <property type="match status" value="1"/>
</dbReference>
<evidence type="ECO:0000259" key="4">
    <source>
        <dbReference type="Pfam" id="PF08719"/>
    </source>
</evidence>
<dbReference type="SUPFAM" id="SSF143990">
    <property type="entry name" value="YbiA-like"/>
    <property type="match status" value="1"/>
</dbReference>
<reference evidence="5 6" key="1">
    <citation type="submission" date="2017-03" db="EMBL/GenBank/DDBJ databases">
        <authorList>
            <person name="Afonso C.L."/>
            <person name="Miller P.J."/>
            <person name="Scott M.A."/>
            <person name="Spackman E."/>
            <person name="Goraichik I."/>
            <person name="Dimitrov K.M."/>
            <person name="Suarez D.L."/>
            <person name="Swayne D.E."/>
        </authorList>
    </citation>
    <scope>NUCLEOTIDE SEQUENCE [LARGE SCALE GENOMIC DNA]</scope>
    <source>
        <strain evidence="5">SB41UT1</strain>
    </source>
</reference>
<dbReference type="OrthoDB" id="9793111at2"/>
<keyword evidence="6" id="KW-1185">Reference proteome</keyword>
<name>A0A1X7AFD4_9GAMM</name>
<organism evidence="5 6">
    <name type="scientific">Parendozoicomonas haliclonae</name>
    <dbReference type="NCBI Taxonomy" id="1960125"/>
    <lineage>
        <taxon>Bacteria</taxon>
        <taxon>Pseudomonadati</taxon>
        <taxon>Pseudomonadota</taxon>
        <taxon>Gammaproteobacteria</taxon>
        <taxon>Oceanospirillales</taxon>
        <taxon>Endozoicomonadaceae</taxon>
        <taxon>Parendozoicomonas</taxon>
    </lineage>
</organism>
<dbReference type="EMBL" id="FWPT01000002">
    <property type="protein sequence ID" value="SMA37105.1"/>
    <property type="molecule type" value="Genomic_DNA"/>
</dbReference>
<dbReference type="InterPro" id="IPR012816">
    <property type="entry name" value="NADAR"/>
</dbReference>
<dbReference type="Proteomes" id="UP000196573">
    <property type="component" value="Unassembled WGS sequence"/>
</dbReference>
<gene>
    <name evidence="5" type="primary">ybiA_1</name>
    <name evidence="5" type="ORF">EHSB41UT_00693</name>
</gene>
<feature type="region of interest" description="Disordered" evidence="3">
    <location>
        <begin position="292"/>
        <end position="346"/>
    </location>
</feature>
<feature type="domain" description="NADAR" evidence="4">
    <location>
        <begin position="96"/>
        <end position="248"/>
    </location>
</feature>
<comment type="catalytic activity">
    <reaction evidence="2">
        <text>2,5-diamino-6-hydroxy-4-(5-phosphoribosylamino)-pyrimidine + H2O = 2,5,6-triamino-4-hydroxypyrimidine + D-ribose 5-phosphate</text>
        <dbReference type="Rhea" id="RHEA:23436"/>
        <dbReference type="ChEBI" id="CHEBI:15377"/>
        <dbReference type="ChEBI" id="CHEBI:58614"/>
        <dbReference type="ChEBI" id="CHEBI:78346"/>
        <dbReference type="ChEBI" id="CHEBI:137796"/>
    </reaction>
</comment>
<comment type="catalytic activity">
    <reaction evidence="1">
        <text>5-amino-6-(5-phospho-D-ribosylamino)uracil + H2O = 5,6-diaminouracil + D-ribose 5-phosphate</text>
        <dbReference type="Rhea" id="RHEA:55020"/>
        <dbReference type="ChEBI" id="CHEBI:15377"/>
        <dbReference type="ChEBI" id="CHEBI:46252"/>
        <dbReference type="ChEBI" id="CHEBI:58453"/>
        <dbReference type="ChEBI" id="CHEBI:78346"/>
    </reaction>
</comment>